<gene>
    <name evidence="1" type="ORF">GN958_ATG19048</name>
</gene>
<protein>
    <submittedName>
        <fullName evidence="1">Uncharacterized protein</fullName>
    </submittedName>
</protein>
<organism evidence="1 2">
    <name type="scientific">Phytophthora infestans</name>
    <name type="common">Potato late blight agent</name>
    <name type="synonym">Botrytis infestans</name>
    <dbReference type="NCBI Taxonomy" id="4787"/>
    <lineage>
        <taxon>Eukaryota</taxon>
        <taxon>Sar</taxon>
        <taxon>Stramenopiles</taxon>
        <taxon>Oomycota</taxon>
        <taxon>Peronosporomycetes</taxon>
        <taxon>Peronosporales</taxon>
        <taxon>Peronosporaceae</taxon>
        <taxon>Phytophthora</taxon>
    </lineage>
</organism>
<dbReference type="Proteomes" id="UP000704712">
    <property type="component" value="Unassembled WGS sequence"/>
</dbReference>
<dbReference type="EMBL" id="JAACNO010002676">
    <property type="protein sequence ID" value="KAF4131791.1"/>
    <property type="molecule type" value="Genomic_DNA"/>
</dbReference>
<evidence type="ECO:0000313" key="2">
    <source>
        <dbReference type="Proteomes" id="UP000704712"/>
    </source>
</evidence>
<reference evidence="1" key="1">
    <citation type="submission" date="2020-03" db="EMBL/GenBank/DDBJ databases">
        <title>Hybrid Assembly of Korean Phytophthora infestans isolates.</title>
        <authorList>
            <person name="Prokchorchik M."/>
            <person name="Lee Y."/>
            <person name="Seo J."/>
            <person name="Cho J.-H."/>
            <person name="Park Y.-E."/>
            <person name="Jang D.-C."/>
            <person name="Im J.-S."/>
            <person name="Choi J.-G."/>
            <person name="Park H.-J."/>
            <person name="Lee G.-B."/>
            <person name="Lee Y.-G."/>
            <person name="Hong S.-Y."/>
            <person name="Cho K."/>
            <person name="Sohn K.H."/>
        </authorList>
    </citation>
    <scope>NUCLEOTIDE SEQUENCE</scope>
    <source>
        <strain evidence="1">KR_2_A2</strain>
    </source>
</reference>
<accession>A0A8S9TSU7</accession>
<sequence length="75" mass="8752">MTSIRNSFDKSQLDTLCEAASEINLTDDFLWSWIMKTVESFKNRTLPNMEELFQRDLSMDEGQGDVEAHVTSYFH</sequence>
<evidence type="ECO:0000313" key="1">
    <source>
        <dbReference type="EMBL" id="KAF4131791.1"/>
    </source>
</evidence>
<comment type="caution">
    <text evidence="1">The sequence shown here is derived from an EMBL/GenBank/DDBJ whole genome shotgun (WGS) entry which is preliminary data.</text>
</comment>
<proteinExistence type="predicted"/>
<dbReference type="AlphaFoldDB" id="A0A8S9TSU7"/>
<name>A0A8S9TSU7_PHYIN</name>